<dbReference type="InterPro" id="IPR041078">
    <property type="entry name" value="Plavaka"/>
</dbReference>
<dbReference type="HOGENOM" id="CLU_006344_4_3_1"/>
<dbReference type="Pfam" id="PF18759">
    <property type="entry name" value="Plavaka"/>
    <property type="match status" value="1"/>
</dbReference>
<reference evidence="2 3" key="1">
    <citation type="journal article" date="2012" name="Science">
        <title>The Paleozoic origin of enzymatic lignin decomposition reconstructed from 31 fungal genomes.</title>
        <authorList>
            <person name="Floudas D."/>
            <person name="Binder M."/>
            <person name="Riley R."/>
            <person name="Barry K."/>
            <person name="Blanchette R.A."/>
            <person name="Henrissat B."/>
            <person name="Martinez A.T."/>
            <person name="Otillar R."/>
            <person name="Spatafora J.W."/>
            <person name="Yadav J.S."/>
            <person name="Aerts A."/>
            <person name="Benoit I."/>
            <person name="Boyd A."/>
            <person name="Carlson A."/>
            <person name="Copeland A."/>
            <person name="Coutinho P.M."/>
            <person name="de Vries R.P."/>
            <person name="Ferreira P."/>
            <person name="Findley K."/>
            <person name="Foster B."/>
            <person name="Gaskell J."/>
            <person name="Glotzer D."/>
            <person name="Gorecki P."/>
            <person name="Heitman J."/>
            <person name="Hesse C."/>
            <person name="Hori C."/>
            <person name="Igarashi K."/>
            <person name="Jurgens J.A."/>
            <person name="Kallen N."/>
            <person name="Kersten P."/>
            <person name="Kohler A."/>
            <person name="Kuees U."/>
            <person name="Kumar T.K.A."/>
            <person name="Kuo A."/>
            <person name="LaButti K."/>
            <person name="Larrondo L.F."/>
            <person name="Lindquist E."/>
            <person name="Ling A."/>
            <person name="Lombard V."/>
            <person name="Lucas S."/>
            <person name="Lundell T."/>
            <person name="Martin R."/>
            <person name="McLaughlin D.J."/>
            <person name="Morgenstern I."/>
            <person name="Morin E."/>
            <person name="Murat C."/>
            <person name="Nagy L.G."/>
            <person name="Nolan M."/>
            <person name="Ohm R.A."/>
            <person name="Patyshakuliyeva A."/>
            <person name="Rokas A."/>
            <person name="Ruiz-Duenas F.J."/>
            <person name="Sabat G."/>
            <person name="Salamov A."/>
            <person name="Samejima M."/>
            <person name="Schmutz J."/>
            <person name="Slot J.C."/>
            <person name="St John F."/>
            <person name="Stenlid J."/>
            <person name="Sun H."/>
            <person name="Sun S."/>
            <person name="Syed K."/>
            <person name="Tsang A."/>
            <person name="Wiebenga A."/>
            <person name="Young D."/>
            <person name="Pisabarro A."/>
            <person name="Eastwood D.C."/>
            <person name="Martin F."/>
            <person name="Cullen D."/>
            <person name="Grigoriev I.V."/>
            <person name="Hibbett D.S."/>
        </authorList>
    </citation>
    <scope>NUCLEOTIDE SEQUENCE [LARGE SCALE GENOMIC DNA]</scope>
    <source>
        <strain evidence="2 3">ATCC 11539</strain>
    </source>
</reference>
<feature type="region of interest" description="Disordered" evidence="1">
    <location>
        <begin position="1"/>
        <end position="83"/>
    </location>
</feature>
<dbReference type="GeneID" id="19308014"/>
<proteinExistence type="predicted"/>
<dbReference type="Proteomes" id="UP000030669">
    <property type="component" value="Unassembled WGS sequence"/>
</dbReference>
<gene>
    <name evidence="2" type="ORF">GLOTRDRAFT_69789</name>
</gene>
<evidence type="ECO:0000256" key="1">
    <source>
        <dbReference type="SAM" id="MobiDB-lite"/>
    </source>
</evidence>
<keyword evidence="3" id="KW-1185">Reference proteome</keyword>
<dbReference type="AlphaFoldDB" id="S7QHW0"/>
<accession>S7QHW0</accession>
<evidence type="ECO:0000313" key="2">
    <source>
        <dbReference type="EMBL" id="EPQ58823.1"/>
    </source>
</evidence>
<dbReference type="eggNOG" id="ENOG502SHSB">
    <property type="taxonomic scope" value="Eukaryota"/>
</dbReference>
<organism evidence="2 3">
    <name type="scientific">Gloeophyllum trabeum (strain ATCC 11539 / FP-39264 / Madison 617)</name>
    <name type="common">Brown rot fungus</name>
    <dbReference type="NCBI Taxonomy" id="670483"/>
    <lineage>
        <taxon>Eukaryota</taxon>
        <taxon>Fungi</taxon>
        <taxon>Dikarya</taxon>
        <taxon>Basidiomycota</taxon>
        <taxon>Agaricomycotina</taxon>
        <taxon>Agaricomycetes</taxon>
        <taxon>Gloeophyllales</taxon>
        <taxon>Gloeophyllaceae</taxon>
        <taxon>Gloeophyllum</taxon>
    </lineage>
</organism>
<name>S7QHW0_GLOTA</name>
<dbReference type="STRING" id="670483.S7QHW0"/>
<feature type="compositionally biased region" description="Acidic residues" evidence="1">
    <location>
        <begin position="16"/>
        <end position="36"/>
    </location>
</feature>
<evidence type="ECO:0000313" key="3">
    <source>
        <dbReference type="Proteomes" id="UP000030669"/>
    </source>
</evidence>
<dbReference type="EMBL" id="KB469297">
    <property type="protein sequence ID" value="EPQ58823.1"/>
    <property type="molecule type" value="Genomic_DNA"/>
</dbReference>
<protein>
    <submittedName>
        <fullName evidence="2">Uncharacterized protein</fullName>
    </submittedName>
</protein>
<dbReference type="OrthoDB" id="2576233at2759"/>
<sequence length="928" mass="104751">MDVDDGAIDQDHGLPDSEESGDDQAESDESEEDDIDHEIRWEPEVPACPRPDADDWDEADTDSAASDPGDSTERVGRANAEETLRKQPIVEKFRYGDAGAPIQDAEVAVNSYNQYMHAMAGSSASLWAPFASKLDWDLARWAKLRGPSSTALTELLQIEGIRETLGLSYKDSDSLNKIVDSLPGRPKFKREEVVVAGEAFEIYHRDVLECIRALYGDPEFAADLIFAPERHYADVDKTVRMYSDMHTGKWWWATQKELEHKRPGGTIVPVIISSDKTQVTLFGNKSAYPVYMTIGNLPKEIRRKPSRGGHVLLGYLPTTRLSHITNRAARRRTLANLFHSCVRRILHPLKKAGETGLIMASGDGVHRRVHPLFVTFVGDYPEQVLVTGVKTGQCPRCPVPHDELGECDPDNPYAFRDMDVVLDALGHITEGPTAFVKACAEAGIKPIQHPFWEDLPYVNIFQSITPDILHQLYQGMMKHFISWVTKMCGAAEIDARCRRFPPNHHVRLFMKGISTLSKVTGREHAQMCQLLLGLVIDIRLPDRLSSIRLVRATRALLDFCYLAQYPVHTDESLRILEGALQRFHENKVVFVDLGIRNDFNIPKLHALLHYLASIKIFGTTDNYNTEYTERLHIDYAKDAYRATNHKDEYPQMTRWLERREKVLRHEKYILWRMAGCPAPAAKAEDDVGLHDHLRMARHPTLKAVSLPTVCSEYGAEFFNAALARFVVQYHNPQLSRAQLEDAAASLTIRFQTIPVYHKIKFWNTDPFGRKSLLDSADAVHVRPARQDSRDRAVPPRFDTVLVNLGSGTIGLQGYRVAQVRVVFSIPPRAVATLFKQPPPGHLAYVEWFTAFSMTPDANSGMYKVSRSIQNGERLASVIPVCQIERSVHLFPKWGPVAPREWSSSTVLDSAPAFFVNPFLDRHTFVTLL</sequence>
<dbReference type="OMA" id="QDLPYTN"/>
<feature type="compositionally biased region" description="Basic and acidic residues" evidence="1">
    <location>
        <begin position="71"/>
        <end position="83"/>
    </location>
</feature>
<dbReference type="RefSeq" id="XP_007861974.1">
    <property type="nucleotide sequence ID" value="XM_007863783.1"/>
</dbReference>
<dbReference type="KEGG" id="gtr:GLOTRDRAFT_69789"/>